<dbReference type="OrthoDB" id="5894231at2759"/>
<proteinExistence type="predicted"/>
<organism evidence="2 3">
    <name type="scientific">Meloidogyne enterolobii</name>
    <name type="common">Root-knot nematode worm</name>
    <name type="synonym">Meloidogyne mayaguensis</name>
    <dbReference type="NCBI Taxonomy" id="390850"/>
    <lineage>
        <taxon>Eukaryota</taxon>
        <taxon>Metazoa</taxon>
        <taxon>Ecdysozoa</taxon>
        <taxon>Nematoda</taxon>
        <taxon>Chromadorea</taxon>
        <taxon>Rhabditida</taxon>
        <taxon>Tylenchina</taxon>
        <taxon>Tylenchomorpha</taxon>
        <taxon>Tylenchoidea</taxon>
        <taxon>Meloidogynidae</taxon>
        <taxon>Meloidogyninae</taxon>
        <taxon>Meloidogyne</taxon>
    </lineage>
</organism>
<gene>
    <name evidence="2" type="ORF">MENT_LOCUS11460</name>
</gene>
<keyword evidence="1" id="KW-0472">Membrane</keyword>
<protein>
    <submittedName>
        <fullName evidence="2">Uncharacterized protein</fullName>
    </submittedName>
</protein>
<evidence type="ECO:0000313" key="3">
    <source>
        <dbReference type="Proteomes" id="UP000580250"/>
    </source>
</evidence>
<keyword evidence="1" id="KW-0812">Transmembrane</keyword>
<evidence type="ECO:0000313" key="2">
    <source>
        <dbReference type="EMBL" id="CAD2154311.1"/>
    </source>
</evidence>
<feature type="transmembrane region" description="Helical" evidence="1">
    <location>
        <begin position="175"/>
        <end position="202"/>
    </location>
</feature>
<sequence length="359" mass="39427">MPSLDSLPPPATIAALDINNNNSNYYNNNRWSKLPKSPHARMELITKSRNFNVNKAESLDSNSINVAVNQQQLPRVLLRRNDYSDIGELLGQEQLTGSSQVLCHYRNISALSTTSSALRPISLLCQLGCCQHILGGCCTLEDNNGHSSSFSSSSSSSSFSSSPPSSSPTQSLVSYHWAIALLCAFIICVFASTLAMLVLYWTNRRWRNAHSRRQLMLSEKYSLGIIGSSTASQQSSGTCPGSSYGTPSLIESTTANGHIPLHFYNNHQQQNKYFRNLYTPTSPPSSLSNISPSTERHRSVGGYLIAEPPQHLLKPYQSGKCLPRHRDGGFSISPPIIDTSTANSVYNPPGDEIYFRSSF</sequence>
<dbReference type="Proteomes" id="UP000580250">
    <property type="component" value="Unassembled WGS sequence"/>
</dbReference>
<dbReference type="EMBL" id="CAJEWN010000055">
    <property type="protein sequence ID" value="CAD2154311.1"/>
    <property type="molecule type" value="Genomic_DNA"/>
</dbReference>
<comment type="caution">
    <text evidence="2">The sequence shown here is derived from an EMBL/GenBank/DDBJ whole genome shotgun (WGS) entry which is preliminary data.</text>
</comment>
<evidence type="ECO:0000256" key="1">
    <source>
        <dbReference type="SAM" id="Phobius"/>
    </source>
</evidence>
<keyword evidence="1" id="KW-1133">Transmembrane helix</keyword>
<accession>A0A6V7UD68</accession>
<reference evidence="2 3" key="1">
    <citation type="submission" date="2020-08" db="EMBL/GenBank/DDBJ databases">
        <authorList>
            <person name="Koutsovoulos G."/>
            <person name="Danchin GJ E."/>
        </authorList>
    </citation>
    <scope>NUCLEOTIDE SEQUENCE [LARGE SCALE GENOMIC DNA]</scope>
</reference>
<name>A0A6V7UD68_MELEN</name>
<dbReference type="AlphaFoldDB" id="A0A6V7UD68"/>